<protein>
    <submittedName>
        <fullName evidence="1">Uncharacterized protein</fullName>
    </submittedName>
</protein>
<dbReference type="AlphaFoldDB" id="A0A1M8A5P0"/>
<organism evidence="1 2">
    <name type="scientific">Malassezia sympodialis (strain ATCC 42132)</name>
    <name type="common">Atopic eczema-associated yeast</name>
    <dbReference type="NCBI Taxonomy" id="1230383"/>
    <lineage>
        <taxon>Eukaryota</taxon>
        <taxon>Fungi</taxon>
        <taxon>Dikarya</taxon>
        <taxon>Basidiomycota</taxon>
        <taxon>Ustilaginomycotina</taxon>
        <taxon>Malasseziomycetes</taxon>
        <taxon>Malasseziales</taxon>
        <taxon>Malasseziaceae</taxon>
        <taxon>Malassezia</taxon>
    </lineage>
</organism>
<keyword evidence="2" id="KW-1185">Reference proteome</keyword>
<proteinExistence type="predicted"/>
<accession>A0A1M8A5P0</accession>
<dbReference type="VEuPathDB" id="FungiDB:MSYG_1854"/>
<dbReference type="OrthoDB" id="2549886at2759"/>
<name>A0A1M8A5P0_MALS4</name>
<evidence type="ECO:0000313" key="1">
    <source>
        <dbReference type="EMBL" id="SHO77514.1"/>
    </source>
</evidence>
<dbReference type="EMBL" id="LT671823">
    <property type="protein sequence ID" value="SHO77514.1"/>
    <property type="molecule type" value="Genomic_DNA"/>
</dbReference>
<dbReference type="OMA" id="CEEHEAL"/>
<evidence type="ECO:0000313" key="2">
    <source>
        <dbReference type="Proteomes" id="UP000186303"/>
    </source>
</evidence>
<sequence>MPPAPVLPEALLVRILLDACEEHEALRTWRAAACAAHTRAPIWAYERISGAMCLSRASYVALAPHLYHTIVLSRPSQLDKLVRTLQARPALGELVHTLSIGAALPPAPCKPPRLPYPHPFRDLPQALDLTDELHQDSQADPTTAAGSLLSSALERDIAEVATLYAGPAGAAGIDIRRYGRDTHGNDIGLAAWTQRWLDAHGLLRWMRSLAAYERDEELRRWHSKPYNVEAHTYSLRAESPHAAVRVAEYERGDAPIDDPFAPQPRHLRPVGARYDPLDWADASDILFALPASEDDTLMALVWRVLQSMPPSVLPPWLCVLLAKALAQGRWKAMSSIQAHAPHALPAKSAPPPRALPFLVADCFDDLGLYARADALALVLPGTPDEGTEAVPGVRTAKRALAHTLDHRPFGVPLHSLCVPSSASVSAVPPLPTIHSLVASVQVALVLTPQLHTLCLSGPFDQALAGPRWPAALWHLHTLCLGPPPRHADAPLTWYMPAHPASQALSHLDLCMYMLSQREALAIGGADGALPRLVSVRWALVDDAATELPLVAELGAVIAAIATMLGLGIPGVVPAPPPSQVRQGVRHLHVVADALFYARAMAALPKNVAHDTRLRFESVTRD</sequence>
<reference evidence="2" key="1">
    <citation type="journal article" date="2017" name="Nucleic Acids Res.">
        <title>Proteogenomics produces comprehensive and highly accurate protein-coding gene annotation in a complete genome assembly of Malassezia sympodialis.</title>
        <authorList>
            <person name="Zhu Y."/>
            <person name="Engstroem P.G."/>
            <person name="Tellgren-Roth C."/>
            <person name="Baudo C.D."/>
            <person name="Kennell J.C."/>
            <person name="Sun S."/>
            <person name="Billmyre R.B."/>
            <person name="Schroeder M.S."/>
            <person name="Andersson A."/>
            <person name="Holm T."/>
            <person name="Sigurgeirsson B."/>
            <person name="Wu G."/>
            <person name="Sankaranarayanan S.R."/>
            <person name="Siddharthan R."/>
            <person name="Sanyal K."/>
            <person name="Lundeberg J."/>
            <person name="Nystedt B."/>
            <person name="Boekhout T."/>
            <person name="Dawson T.L. Jr."/>
            <person name="Heitman J."/>
            <person name="Scheynius A."/>
            <person name="Lehtioe J."/>
        </authorList>
    </citation>
    <scope>NUCLEOTIDE SEQUENCE [LARGE SCALE GENOMIC DNA]</scope>
    <source>
        <strain evidence="2">ATCC 42132</strain>
    </source>
</reference>
<gene>
    <name evidence="1" type="ORF">MSYG_1854</name>
</gene>
<dbReference type="Proteomes" id="UP000186303">
    <property type="component" value="Chromosome 3"/>
</dbReference>